<dbReference type="EMBL" id="FQXP01000006">
    <property type="protein sequence ID" value="SHH88749.1"/>
    <property type="molecule type" value="Genomic_DNA"/>
</dbReference>
<dbReference type="Pfam" id="PF01208">
    <property type="entry name" value="URO-D"/>
    <property type="match status" value="1"/>
</dbReference>
<dbReference type="InterPro" id="IPR038071">
    <property type="entry name" value="UROD/MetE-like_sf"/>
</dbReference>
<dbReference type="PANTHER" id="PTHR47099">
    <property type="entry name" value="METHYLCOBAMIDE:COM METHYLTRANSFERASE MTBA"/>
    <property type="match status" value="1"/>
</dbReference>
<organism evidence="2 3">
    <name type="scientific">Clostridium collagenovorans DSM 3089</name>
    <dbReference type="NCBI Taxonomy" id="1121306"/>
    <lineage>
        <taxon>Bacteria</taxon>
        <taxon>Bacillati</taxon>
        <taxon>Bacillota</taxon>
        <taxon>Clostridia</taxon>
        <taxon>Eubacteriales</taxon>
        <taxon>Clostridiaceae</taxon>
        <taxon>Clostridium</taxon>
    </lineage>
</organism>
<dbReference type="InterPro" id="IPR000257">
    <property type="entry name" value="Uroporphyrinogen_deCOase"/>
</dbReference>
<proteinExistence type="predicted"/>
<evidence type="ECO:0000259" key="1">
    <source>
        <dbReference type="Pfam" id="PF01208"/>
    </source>
</evidence>
<dbReference type="GO" id="GO:0006779">
    <property type="term" value="P:porphyrin-containing compound biosynthetic process"/>
    <property type="evidence" value="ECO:0007669"/>
    <property type="project" value="InterPro"/>
</dbReference>
<dbReference type="OrthoDB" id="2135496at2"/>
<evidence type="ECO:0000313" key="3">
    <source>
        <dbReference type="Proteomes" id="UP000184526"/>
    </source>
</evidence>
<dbReference type="STRING" id="1121306.SAMN02745196_01741"/>
<dbReference type="RefSeq" id="WP_072831638.1">
    <property type="nucleotide sequence ID" value="NZ_FQXP01000006.1"/>
</dbReference>
<keyword evidence="3" id="KW-1185">Reference proteome</keyword>
<dbReference type="SUPFAM" id="SSF51726">
    <property type="entry name" value="UROD/MetE-like"/>
    <property type="match status" value="1"/>
</dbReference>
<gene>
    <name evidence="2" type="ORF">SAMN02745196_01741</name>
</gene>
<dbReference type="GO" id="GO:0004853">
    <property type="term" value="F:uroporphyrinogen decarboxylase activity"/>
    <property type="evidence" value="ECO:0007669"/>
    <property type="project" value="InterPro"/>
</dbReference>
<sequence>MEERTLYKCVSDDLDAIPKEVIEKLSFSFPEVHKSKEGLINLSEESKLFSKDNFCRLPFCSTVEAETLGAVINYGNEDFGPRVLKRAFDSLEELNNQFTYDFNEGRISEVLKAVRELKDMGEKVILNISGPLTILDSLIESRIIFKALRKNPELVEEIMRKLEDFLVFYICKAMDMGADIISFADPLGNIDIMGEKVYYKLSGVPSCNILKRVHKQSIGRLIHLCGKNTYSLYNAKLIDMEKVYVDEIMQEDGSYGDMLKTLINSEDISPIIGNYCVKKTTFPMKNNYIWKVEFI</sequence>
<feature type="domain" description="Uroporphyrinogen decarboxylase (URO-D)" evidence="1">
    <location>
        <begin position="20"/>
        <end position="249"/>
    </location>
</feature>
<accession>A0A1M5WMP3</accession>
<reference evidence="2 3" key="1">
    <citation type="submission" date="2016-11" db="EMBL/GenBank/DDBJ databases">
        <authorList>
            <person name="Jaros S."/>
            <person name="Januszkiewicz K."/>
            <person name="Wedrychowicz H."/>
        </authorList>
    </citation>
    <scope>NUCLEOTIDE SEQUENCE [LARGE SCALE GENOMIC DNA]</scope>
    <source>
        <strain evidence="2 3">DSM 3089</strain>
    </source>
</reference>
<protein>
    <submittedName>
        <fullName evidence="2">Uroporphyrinogen decarboxylase (URO-D)</fullName>
    </submittedName>
</protein>
<dbReference type="Gene3D" id="3.20.20.210">
    <property type="match status" value="1"/>
</dbReference>
<dbReference type="PANTHER" id="PTHR47099:SF1">
    <property type="entry name" value="METHYLCOBAMIDE:COM METHYLTRANSFERASE MTBA"/>
    <property type="match status" value="1"/>
</dbReference>
<dbReference type="AlphaFoldDB" id="A0A1M5WMP3"/>
<dbReference type="Proteomes" id="UP000184526">
    <property type="component" value="Unassembled WGS sequence"/>
</dbReference>
<dbReference type="InterPro" id="IPR052024">
    <property type="entry name" value="Methanogen_methyltrans"/>
</dbReference>
<evidence type="ECO:0000313" key="2">
    <source>
        <dbReference type="EMBL" id="SHH88749.1"/>
    </source>
</evidence>
<name>A0A1M5WMP3_9CLOT</name>